<dbReference type="RefSeq" id="WP_052250513.1">
    <property type="nucleotide sequence ID" value="NZ_CP037899.1"/>
</dbReference>
<keyword evidence="4 5" id="KW-0378">Hydrolase</keyword>
<dbReference type="GO" id="GO:0004190">
    <property type="term" value="F:aspartic-type endopeptidase activity"/>
    <property type="evidence" value="ECO:0007669"/>
    <property type="project" value="UniProtKB-KW"/>
</dbReference>
<accession>A0A516TLE7</accession>
<dbReference type="PANTHER" id="PTHR30302">
    <property type="entry name" value="HYDROGENASE 1 MATURATION PROTEASE"/>
    <property type="match status" value="1"/>
</dbReference>
<dbReference type="EC" id="3.4.23.-" evidence="5"/>
<evidence type="ECO:0000313" key="6">
    <source>
        <dbReference type="Proteomes" id="UP000315925"/>
    </source>
</evidence>
<evidence type="ECO:0000256" key="4">
    <source>
        <dbReference type="ARBA" id="ARBA00022801"/>
    </source>
</evidence>
<dbReference type="OrthoDB" id="9794619at2"/>
<dbReference type="PRINTS" id="PR00446">
    <property type="entry name" value="HYDRGNUPTAKE"/>
</dbReference>
<evidence type="ECO:0000256" key="3">
    <source>
        <dbReference type="ARBA" id="ARBA00022750"/>
    </source>
</evidence>
<dbReference type="SUPFAM" id="SSF53163">
    <property type="entry name" value="HybD-like"/>
    <property type="match status" value="1"/>
</dbReference>
<dbReference type="KEGG" id="mkc:kam1_824"/>
<evidence type="ECO:0000256" key="1">
    <source>
        <dbReference type="ARBA" id="ARBA00006814"/>
    </source>
</evidence>
<dbReference type="EMBL" id="CP037899">
    <property type="protein sequence ID" value="QDQ42067.1"/>
    <property type="molecule type" value="Genomic_DNA"/>
</dbReference>
<dbReference type="Gene3D" id="3.40.50.1450">
    <property type="entry name" value="HybD-like"/>
    <property type="match status" value="1"/>
</dbReference>
<protein>
    <submittedName>
        <fullName evidence="5">Hydrogenase maturation protease</fullName>
        <ecNumber evidence="5">3.4.23.-</ecNumber>
    </submittedName>
</protein>
<dbReference type="NCBIfam" id="TIGR00072">
    <property type="entry name" value="hydrog_prot"/>
    <property type="match status" value="1"/>
</dbReference>
<dbReference type="Proteomes" id="UP000315925">
    <property type="component" value="Chromosome"/>
</dbReference>
<dbReference type="PANTHER" id="PTHR30302:SF1">
    <property type="entry name" value="HYDROGENASE 2 MATURATION PROTEASE"/>
    <property type="match status" value="1"/>
</dbReference>
<comment type="similarity">
    <text evidence="1">Belongs to the peptidase A31 family.</text>
</comment>
<keyword evidence="3" id="KW-0064">Aspartyl protease</keyword>
<dbReference type="AlphaFoldDB" id="A0A516TLE7"/>
<dbReference type="GO" id="GO:0016485">
    <property type="term" value="P:protein processing"/>
    <property type="evidence" value="ECO:0007669"/>
    <property type="project" value="TreeGrafter"/>
</dbReference>
<sequence>MKGLIGGVGNIFFGDDGFGVEVIRSLKKIYYHPSESLSIIDFGIRTVDLAFELTNGYDWSVIIDAVYLGNLPGQIYLLHPEDCSSNSSFHPHQMDIPSVLRFAGQFGSIPQQTYLIGCEPETIEEKIGLSACVQQAVSQTANVLSKAIESLLVDQSCIPTKDFWAKFFSQEDNFYIEKNSSFT</sequence>
<keyword evidence="2 5" id="KW-0645">Protease</keyword>
<reference evidence="6" key="1">
    <citation type="submission" date="2019-03" db="EMBL/GenBank/DDBJ databases">
        <title>Complete genome of Methylacidiphilum kamchatkense Kam1.</title>
        <authorList>
            <person name="Kruse T."/>
            <person name="Murarilal Ratnadevi C."/>
            <person name="Erikstad H.-A."/>
            <person name="Birkeland N.-K."/>
        </authorList>
    </citation>
    <scope>NUCLEOTIDE SEQUENCE [LARGE SCALE GENOMIC DNA]</scope>
    <source>
        <strain evidence="6">kam1</strain>
    </source>
</reference>
<name>A0A516TLE7_9BACT</name>
<dbReference type="InterPro" id="IPR000671">
    <property type="entry name" value="Peptidase_A31"/>
</dbReference>
<evidence type="ECO:0000256" key="2">
    <source>
        <dbReference type="ARBA" id="ARBA00022670"/>
    </source>
</evidence>
<dbReference type="GO" id="GO:0008047">
    <property type="term" value="F:enzyme activator activity"/>
    <property type="evidence" value="ECO:0007669"/>
    <property type="project" value="InterPro"/>
</dbReference>
<organism evidence="5 6">
    <name type="scientific">Methylacidiphilum kamchatkense Kam1</name>
    <dbReference type="NCBI Taxonomy" id="1202785"/>
    <lineage>
        <taxon>Bacteria</taxon>
        <taxon>Pseudomonadati</taxon>
        <taxon>Verrucomicrobiota</taxon>
        <taxon>Methylacidiphilae</taxon>
        <taxon>Methylacidiphilales</taxon>
        <taxon>Methylacidiphilaceae</taxon>
        <taxon>Methylacidiphilum (ex Ratnadevi et al. 2023)</taxon>
    </lineage>
</organism>
<evidence type="ECO:0000313" key="5">
    <source>
        <dbReference type="EMBL" id="QDQ42067.1"/>
    </source>
</evidence>
<dbReference type="Pfam" id="PF01750">
    <property type="entry name" value="HycI"/>
    <property type="match status" value="1"/>
</dbReference>
<gene>
    <name evidence="5" type="ORF">kam1_824</name>
</gene>
<dbReference type="InterPro" id="IPR023430">
    <property type="entry name" value="Pept_HybD-like_dom_sf"/>
</dbReference>
<proteinExistence type="inferred from homology"/>